<organism evidence="2">
    <name type="scientific">Cacopsylla melanoneura</name>
    <dbReference type="NCBI Taxonomy" id="428564"/>
    <lineage>
        <taxon>Eukaryota</taxon>
        <taxon>Metazoa</taxon>
        <taxon>Ecdysozoa</taxon>
        <taxon>Arthropoda</taxon>
        <taxon>Hexapoda</taxon>
        <taxon>Insecta</taxon>
        <taxon>Pterygota</taxon>
        <taxon>Neoptera</taxon>
        <taxon>Paraneoptera</taxon>
        <taxon>Hemiptera</taxon>
        <taxon>Sternorrhyncha</taxon>
        <taxon>Psylloidea</taxon>
        <taxon>Psyllidae</taxon>
        <taxon>Psyllinae</taxon>
        <taxon>Cacopsylla</taxon>
    </lineage>
</organism>
<feature type="transmembrane region" description="Helical" evidence="1">
    <location>
        <begin position="76"/>
        <end position="99"/>
    </location>
</feature>
<name>A0A8D8UW33_9HEMI</name>
<evidence type="ECO:0000313" key="2">
    <source>
        <dbReference type="EMBL" id="CAG6711817.1"/>
    </source>
</evidence>
<dbReference type="EMBL" id="HBUF01348595">
    <property type="protein sequence ID" value="CAG6711811.1"/>
    <property type="molecule type" value="Transcribed_RNA"/>
</dbReference>
<reference evidence="2" key="1">
    <citation type="submission" date="2021-05" db="EMBL/GenBank/DDBJ databases">
        <authorList>
            <person name="Alioto T."/>
            <person name="Alioto T."/>
            <person name="Gomez Garrido J."/>
        </authorList>
    </citation>
    <scope>NUCLEOTIDE SEQUENCE</scope>
</reference>
<feature type="transmembrane region" description="Helical" evidence="1">
    <location>
        <begin position="20"/>
        <end position="39"/>
    </location>
</feature>
<keyword evidence="1" id="KW-1133">Transmembrane helix</keyword>
<keyword evidence="1" id="KW-0812">Transmembrane</keyword>
<proteinExistence type="predicted"/>
<dbReference type="EMBL" id="HBUF01348596">
    <property type="protein sequence ID" value="CAG6711817.1"/>
    <property type="molecule type" value="Transcribed_RNA"/>
</dbReference>
<protein>
    <submittedName>
        <fullName evidence="2">Uncharacterized protein</fullName>
    </submittedName>
</protein>
<keyword evidence="1" id="KW-0472">Membrane</keyword>
<feature type="transmembrane region" description="Helical" evidence="1">
    <location>
        <begin position="46"/>
        <end position="64"/>
    </location>
</feature>
<sequence>MFCLPVVRLHLHQTHSLQALVALPSSSDYSYLAFAFLLTKCPQTKILCLSSFVLCFSMGCPLLLPLHSSHHKTWHLSFSFVLHYGVFHAVLVHPLYLLLVH</sequence>
<accession>A0A8D8UW33</accession>
<dbReference type="AlphaFoldDB" id="A0A8D8UW33"/>
<evidence type="ECO:0000256" key="1">
    <source>
        <dbReference type="SAM" id="Phobius"/>
    </source>
</evidence>